<proteinExistence type="predicted"/>
<dbReference type="PROSITE" id="PS51257">
    <property type="entry name" value="PROKAR_LIPOPROTEIN"/>
    <property type="match status" value="1"/>
</dbReference>
<dbReference type="RefSeq" id="WP_035686103.1">
    <property type="nucleotide sequence ID" value="NZ_JPRL01000001.1"/>
</dbReference>
<comment type="caution">
    <text evidence="2">The sequence shown here is derived from an EMBL/GenBank/DDBJ whole genome shotgun (WGS) entry which is preliminary data.</text>
</comment>
<dbReference type="OrthoDB" id="1143207at2"/>
<feature type="chain" id="PRO_5001801655" description="Glutamine cyclotransferase" evidence="1">
    <location>
        <begin position="20"/>
        <end position="271"/>
    </location>
</feature>
<accession>A0A085ZRD5</accession>
<sequence length="271" mass="31720">MNKTAWRFFLLFIIFCSCAAVYSQNQKISAVSVSQNFIDADEFLGYDSFGYSYLIKNNVFRKTKGTETWEYKNVSLGNITKVDLQNPLKIVLFYEDFNSVILLDNQLNKITEINFSQNPIPITVAAIGMSAQNQLWIYNTLNQQISLFDYLKNEYKTVSTPLIDNIKYYQTDFNTFYWIDQKNNWFSCNIFGKITTLGKIADFDKIEFINDHQYIFSKSDMLYFTDNSRTNSTAVLGIENLEKTFDKFYYKDQILSIFTAKEILNYKIVTP</sequence>
<dbReference type="EMBL" id="JPRL01000001">
    <property type="protein sequence ID" value="KFF06999.1"/>
    <property type="molecule type" value="Genomic_DNA"/>
</dbReference>
<dbReference type="STRING" id="362418.IW19_16420"/>
<organism evidence="2 3">
    <name type="scientific">Flavobacterium reichenbachii</name>
    <dbReference type="NCBI Taxonomy" id="362418"/>
    <lineage>
        <taxon>Bacteria</taxon>
        <taxon>Pseudomonadati</taxon>
        <taxon>Bacteroidota</taxon>
        <taxon>Flavobacteriia</taxon>
        <taxon>Flavobacteriales</taxon>
        <taxon>Flavobacteriaceae</taxon>
        <taxon>Flavobacterium</taxon>
    </lineage>
</organism>
<reference evidence="2 3" key="1">
    <citation type="submission" date="2014-07" db="EMBL/GenBank/DDBJ databases">
        <title>Genome of Flavobacterium reichenbachii LMG 25512.</title>
        <authorList>
            <person name="Stropko S.J."/>
            <person name="Pipes S.E."/>
            <person name="Newman J.D."/>
        </authorList>
    </citation>
    <scope>NUCLEOTIDE SEQUENCE [LARGE SCALE GENOMIC DNA]</scope>
    <source>
        <strain evidence="2 3">LMG 25512</strain>
    </source>
</reference>
<keyword evidence="1" id="KW-0732">Signal</keyword>
<evidence type="ECO:0000313" key="3">
    <source>
        <dbReference type="Proteomes" id="UP000028715"/>
    </source>
</evidence>
<evidence type="ECO:0000313" key="2">
    <source>
        <dbReference type="EMBL" id="KFF06999.1"/>
    </source>
</evidence>
<dbReference type="AlphaFoldDB" id="A0A085ZRD5"/>
<gene>
    <name evidence="2" type="ORF">IW19_16420</name>
</gene>
<keyword evidence="3" id="KW-1185">Reference proteome</keyword>
<dbReference type="eggNOG" id="ENOG5032B0S">
    <property type="taxonomic scope" value="Bacteria"/>
</dbReference>
<name>A0A085ZRD5_9FLAO</name>
<evidence type="ECO:0008006" key="4">
    <source>
        <dbReference type="Google" id="ProtNLM"/>
    </source>
</evidence>
<feature type="signal peptide" evidence="1">
    <location>
        <begin position="1"/>
        <end position="19"/>
    </location>
</feature>
<dbReference type="Proteomes" id="UP000028715">
    <property type="component" value="Unassembled WGS sequence"/>
</dbReference>
<evidence type="ECO:0000256" key="1">
    <source>
        <dbReference type="SAM" id="SignalP"/>
    </source>
</evidence>
<protein>
    <recommendedName>
        <fullName evidence="4">Glutamine cyclotransferase</fullName>
    </recommendedName>
</protein>